<protein>
    <submittedName>
        <fullName evidence="1">Uncharacterized protein</fullName>
    </submittedName>
</protein>
<proteinExistence type="predicted"/>
<dbReference type="Gene3D" id="2.60.40.740">
    <property type="match status" value="1"/>
</dbReference>
<dbReference type="AlphaFoldDB" id="A0A2P4R410"/>
<name>A0A2P4R410_9LACO</name>
<reference evidence="1" key="1">
    <citation type="submission" date="2018-01" db="EMBL/GenBank/DDBJ databases">
        <title>Genome sequnecing of Lactobacillus formosensis KACC 18721.</title>
        <authorList>
            <person name="Kim S.-J."/>
            <person name="Heo J."/>
        </authorList>
    </citation>
    <scope>NUCLEOTIDE SEQUENCE</scope>
    <source>
        <strain evidence="1">KACC 18721</strain>
    </source>
</reference>
<dbReference type="EMBL" id="PPWZ01000096">
    <property type="protein sequence ID" value="POH35916.1"/>
    <property type="molecule type" value="Genomic_DNA"/>
</dbReference>
<accession>A0A2P4R410</accession>
<comment type="caution">
    <text evidence="1">The sequence shown here is derived from an EMBL/GenBank/DDBJ whole genome shotgun (WGS) entry which is preliminary data.</text>
</comment>
<gene>
    <name evidence="1" type="ORF">C2R26_11265</name>
</gene>
<evidence type="ECO:0000313" key="1">
    <source>
        <dbReference type="EMBL" id="POH35916.1"/>
    </source>
</evidence>
<sequence length="311" mass="34366">MEAELLLRPSPTNAAIVHRELYLKNNTNSTQTFRTMYSEDTKLGDNDAVPILDIGNKSGIFIQSDDEKHRLFINNHVKDGFTQYTGNDWDEDQLNWTNKFNPANISGDGAEIKGHHFGDTVLNSGDTAYALKWPTTVLKKGETAHFGSAMGVMQAGYSIPTPSKTYQNLTNNDGTNRPGDKLEFTLSIINNGYDSKWNFKKLVDALPKGLQVDPTSMKQAFNGGATTDIDPSNYDTATRTISIPMAQQLGENEFMTVTYKASLTNDALTSMNKKKLITNVANFTVSDIGSSDRKYEASVDIPITPPDFKVN</sequence>
<organism evidence="1">
    <name type="scientific">Companilactobacillus formosensis</name>
    <dbReference type="NCBI Taxonomy" id="1617889"/>
    <lineage>
        <taxon>Bacteria</taxon>
        <taxon>Bacillati</taxon>
        <taxon>Bacillota</taxon>
        <taxon>Bacilli</taxon>
        <taxon>Lactobacillales</taxon>
        <taxon>Lactobacillaceae</taxon>
        <taxon>Companilactobacillus</taxon>
    </lineage>
</organism>